<comment type="caution">
    <text evidence="1">The sequence shown here is derived from an EMBL/GenBank/DDBJ whole genome shotgun (WGS) entry which is preliminary data.</text>
</comment>
<proteinExistence type="predicted"/>
<dbReference type="Proteomes" id="UP000656548">
    <property type="component" value="Unassembled WGS sequence"/>
</dbReference>
<protein>
    <submittedName>
        <fullName evidence="1">Uncharacterized protein</fullName>
    </submittedName>
</protein>
<dbReference type="EMBL" id="JADBEJ010000005">
    <property type="protein sequence ID" value="MBE1577070.1"/>
    <property type="molecule type" value="Genomic_DNA"/>
</dbReference>
<name>A0ABR9L8W9_9PSEU</name>
<accession>A0ABR9L8W9</accession>
<evidence type="ECO:0000313" key="1">
    <source>
        <dbReference type="EMBL" id="MBE1577070.1"/>
    </source>
</evidence>
<reference evidence="1 2" key="1">
    <citation type="submission" date="2020-10" db="EMBL/GenBank/DDBJ databases">
        <title>Sequencing the genomes of 1000 actinobacteria strains.</title>
        <authorList>
            <person name="Klenk H.-P."/>
        </authorList>
    </citation>
    <scope>NUCLEOTIDE SEQUENCE [LARGE SCALE GENOMIC DNA]</scope>
    <source>
        <strain evidence="1 2">DSM 46661</strain>
    </source>
</reference>
<sequence>MSPTAVRPTRVAPPCFSMKPGPAGMPVSVVGPEATIV</sequence>
<organism evidence="1 2">
    <name type="scientific">Amycolatopsis roodepoortensis</name>
    <dbReference type="NCBI Taxonomy" id="700274"/>
    <lineage>
        <taxon>Bacteria</taxon>
        <taxon>Bacillati</taxon>
        <taxon>Actinomycetota</taxon>
        <taxon>Actinomycetes</taxon>
        <taxon>Pseudonocardiales</taxon>
        <taxon>Pseudonocardiaceae</taxon>
        <taxon>Amycolatopsis</taxon>
    </lineage>
</organism>
<gene>
    <name evidence="1" type="ORF">H4W30_004130</name>
</gene>
<keyword evidence="2" id="KW-1185">Reference proteome</keyword>
<evidence type="ECO:0000313" key="2">
    <source>
        <dbReference type="Proteomes" id="UP000656548"/>
    </source>
</evidence>